<evidence type="ECO:0000256" key="9">
    <source>
        <dbReference type="ARBA" id="ARBA00023136"/>
    </source>
</evidence>
<dbReference type="PANTHER" id="PTHR42985">
    <property type="entry name" value="SODIUM-COUPLED MONOCARBOXYLATE TRANSPORTER"/>
    <property type="match status" value="1"/>
</dbReference>
<keyword evidence="7" id="KW-0915">Sodium</keyword>
<evidence type="ECO:0000256" key="7">
    <source>
        <dbReference type="ARBA" id="ARBA00023053"/>
    </source>
</evidence>
<evidence type="ECO:0000256" key="10">
    <source>
        <dbReference type="ARBA" id="ARBA00023201"/>
    </source>
</evidence>
<gene>
    <name evidence="12" type="ORF">CVLEPA_LOCUS9215</name>
</gene>
<feature type="transmembrane region" description="Helical" evidence="11">
    <location>
        <begin position="192"/>
        <end position="217"/>
    </location>
</feature>
<keyword evidence="13" id="KW-1185">Reference proteome</keyword>
<feature type="transmembrane region" description="Helical" evidence="11">
    <location>
        <begin position="12"/>
        <end position="36"/>
    </location>
</feature>
<feature type="transmembrane region" description="Helical" evidence="11">
    <location>
        <begin position="88"/>
        <end position="107"/>
    </location>
</feature>
<dbReference type="InterPro" id="IPR038377">
    <property type="entry name" value="Na/Glc_symporter_sf"/>
</dbReference>
<evidence type="ECO:0000256" key="11">
    <source>
        <dbReference type="SAM" id="Phobius"/>
    </source>
</evidence>
<dbReference type="Proteomes" id="UP001642483">
    <property type="component" value="Unassembled WGS sequence"/>
</dbReference>
<evidence type="ECO:0000313" key="12">
    <source>
        <dbReference type="EMBL" id="CAK8678942.1"/>
    </source>
</evidence>
<dbReference type="PROSITE" id="PS50283">
    <property type="entry name" value="NA_SOLUT_SYMP_3"/>
    <property type="match status" value="1"/>
</dbReference>
<comment type="subcellular location">
    <subcellularLocation>
        <location evidence="1">Cell membrane</location>
        <topology evidence="1">Multi-pass membrane protein</topology>
    </subcellularLocation>
</comment>
<sequence>MVLEIFQDYPGFPGLFLACVYSGSFSTVSTAITAAASVTIEDYIKPAVKWDEKTLTWISRGLIVCYGVICILFSYISSKVGALFEATISLQSIVGGPLVGIYTLGILFPYANSVGALVGSNVGLAAIVWVFIGSRLYPTGKDFLNELSYSTDTCPSELMIGINSSVTTTNATIVTSTIINEPRVTKLYSLSFMLYSAFGFCWTVVIGILVSVATGGWKQRKTVDPRLLYHFFDHWIFGLLPRKFHCAMRCGLRDREALDGVKSTENDVSLHLFNKGTNR</sequence>
<comment type="caution">
    <text evidence="12">The sequence shown here is derived from an EMBL/GenBank/DDBJ whole genome shotgun (WGS) entry which is preliminary data.</text>
</comment>
<proteinExistence type="inferred from homology"/>
<evidence type="ECO:0000256" key="8">
    <source>
        <dbReference type="ARBA" id="ARBA00023065"/>
    </source>
</evidence>
<feature type="transmembrane region" description="Helical" evidence="11">
    <location>
        <begin position="114"/>
        <end position="132"/>
    </location>
</feature>
<accession>A0ABP0FGY3</accession>
<evidence type="ECO:0000256" key="2">
    <source>
        <dbReference type="ARBA" id="ARBA00006434"/>
    </source>
</evidence>
<keyword evidence="6 11" id="KW-1133">Transmembrane helix</keyword>
<keyword evidence="5 11" id="KW-0812">Transmembrane</keyword>
<protein>
    <recommendedName>
        <fullName evidence="14">Sodium-coupled monocarboxylate transporter 1</fullName>
    </recommendedName>
</protein>
<keyword evidence="10" id="KW-0739">Sodium transport</keyword>
<dbReference type="EMBL" id="CAWYQH010000057">
    <property type="protein sequence ID" value="CAK8678942.1"/>
    <property type="molecule type" value="Genomic_DNA"/>
</dbReference>
<evidence type="ECO:0000256" key="1">
    <source>
        <dbReference type="ARBA" id="ARBA00004651"/>
    </source>
</evidence>
<dbReference type="PANTHER" id="PTHR42985:SF45">
    <property type="entry name" value="SODIUM_IODIDE COTRANSPORTER-LIKE"/>
    <property type="match status" value="1"/>
</dbReference>
<name>A0ABP0FGY3_CLALP</name>
<evidence type="ECO:0000313" key="13">
    <source>
        <dbReference type="Proteomes" id="UP001642483"/>
    </source>
</evidence>
<keyword evidence="3" id="KW-0813">Transport</keyword>
<dbReference type="InterPro" id="IPR051163">
    <property type="entry name" value="Sodium:Solute_Symporter_SSF"/>
</dbReference>
<keyword evidence="9 11" id="KW-0472">Membrane</keyword>
<reference evidence="12 13" key="1">
    <citation type="submission" date="2024-02" db="EMBL/GenBank/DDBJ databases">
        <authorList>
            <person name="Daric V."/>
            <person name="Darras S."/>
        </authorList>
    </citation>
    <scope>NUCLEOTIDE SEQUENCE [LARGE SCALE GENOMIC DNA]</scope>
</reference>
<comment type="similarity">
    <text evidence="2">Belongs to the sodium:solute symporter (SSF) (TC 2.A.21) family.</text>
</comment>
<dbReference type="Gene3D" id="1.20.1730.10">
    <property type="entry name" value="Sodium/glucose cotransporter"/>
    <property type="match status" value="1"/>
</dbReference>
<dbReference type="InterPro" id="IPR001734">
    <property type="entry name" value="Na/solute_symporter"/>
</dbReference>
<evidence type="ECO:0000256" key="5">
    <source>
        <dbReference type="ARBA" id="ARBA00022692"/>
    </source>
</evidence>
<feature type="transmembrane region" description="Helical" evidence="11">
    <location>
        <begin position="57"/>
        <end position="76"/>
    </location>
</feature>
<keyword evidence="8" id="KW-0406">Ion transport</keyword>
<keyword evidence="4" id="KW-1003">Cell membrane</keyword>
<evidence type="ECO:0008006" key="14">
    <source>
        <dbReference type="Google" id="ProtNLM"/>
    </source>
</evidence>
<evidence type="ECO:0000256" key="6">
    <source>
        <dbReference type="ARBA" id="ARBA00022989"/>
    </source>
</evidence>
<organism evidence="12 13">
    <name type="scientific">Clavelina lepadiformis</name>
    <name type="common">Light-bulb sea squirt</name>
    <name type="synonym">Ascidia lepadiformis</name>
    <dbReference type="NCBI Taxonomy" id="159417"/>
    <lineage>
        <taxon>Eukaryota</taxon>
        <taxon>Metazoa</taxon>
        <taxon>Chordata</taxon>
        <taxon>Tunicata</taxon>
        <taxon>Ascidiacea</taxon>
        <taxon>Aplousobranchia</taxon>
        <taxon>Clavelinidae</taxon>
        <taxon>Clavelina</taxon>
    </lineage>
</organism>
<evidence type="ECO:0000256" key="3">
    <source>
        <dbReference type="ARBA" id="ARBA00022448"/>
    </source>
</evidence>
<evidence type="ECO:0000256" key="4">
    <source>
        <dbReference type="ARBA" id="ARBA00022475"/>
    </source>
</evidence>